<protein>
    <submittedName>
        <fullName evidence="1">Sodium/calcium exchanger NCL1</fullName>
    </submittedName>
</protein>
<evidence type="ECO:0000313" key="1">
    <source>
        <dbReference type="EMBL" id="KAI8009855.1"/>
    </source>
</evidence>
<dbReference type="EMBL" id="CM045762">
    <property type="protein sequence ID" value="KAI8009855.1"/>
    <property type="molecule type" value="Genomic_DNA"/>
</dbReference>
<organism evidence="1 2">
    <name type="scientific">Camellia lanceoleosa</name>
    <dbReference type="NCBI Taxonomy" id="1840588"/>
    <lineage>
        <taxon>Eukaryota</taxon>
        <taxon>Viridiplantae</taxon>
        <taxon>Streptophyta</taxon>
        <taxon>Embryophyta</taxon>
        <taxon>Tracheophyta</taxon>
        <taxon>Spermatophyta</taxon>
        <taxon>Magnoliopsida</taxon>
        <taxon>eudicotyledons</taxon>
        <taxon>Gunneridae</taxon>
        <taxon>Pentapetalae</taxon>
        <taxon>asterids</taxon>
        <taxon>Ericales</taxon>
        <taxon>Theaceae</taxon>
        <taxon>Camellia</taxon>
    </lineage>
</organism>
<comment type="caution">
    <text evidence="1">The sequence shown here is derived from an EMBL/GenBank/DDBJ whole genome shotgun (WGS) entry which is preliminary data.</text>
</comment>
<sequence>MLHFRWLLPTPAEEEAVAAIGGDDAILLGDRRFHSDRHYFLAVVKVAETADQLRFVERIGDDLHSTHHRHVSKEGYELFGGGSDAVEAELPSRTLLDSLKTVIKTSALSKLLLQLYINHSLLVMPWIQKRRLEYVKHEHLEIDILRHVQRHVLRKLLAEDGTPNVSTIRRLFEKVDQDGDKKITFSELKKFLHEIKLFENIGCDKDNCISQSELKQLVMNIKFRNMPLEADEAVEKIMEELDINGDKVLNEEEFVVGFSKWLNTANNQTPNSIESVDEIKLKKWEETDMSVEDRRVDTSPWAWIKAIMLLVVGIALAEPLIHSVQYFSKSASIPSFFIAFIIVPLATNARGSISAIKAAS</sequence>
<proteinExistence type="predicted"/>
<accession>A0ACC0HBR9</accession>
<keyword evidence="2" id="KW-1185">Reference proteome</keyword>
<gene>
    <name evidence="1" type="ORF">LOK49_LG06G00784</name>
</gene>
<reference evidence="1 2" key="1">
    <citation type="journal article" date="2022" name="Plant J.">
        <title>Chromosome-level genome of Camellia lanceoleosa provides a valuable resource for understanding genome evolution and self-incompatibility.</title>
        <authorList>
            <person name="Gong W."/>
            <person name="Xiao S."/>
            <person name="Wang L."/>
            <person name="Liao Z."/>
            <person name="Chang Y."/>
            <person name="Mo W."/>
            <person name="Hu G."/>
            <person name="Li W."/>
            <person name="Zhao G."/>
            <person name="Zhu H."/>
            <person name="Hu X."/>
            <person name="Ji K."/>
            <person name="Xiang X."/>
            <person name="Song Q."/>
            <person name="Yuan D."/>
            <person name="Jin S."/>
            <person name="Zhang L."/>
        </authorList>
    </citation>
    <scope>NUCLEOTIDE SEQUENCE [LARGE SCALE GENOMIC DNA]</scope>
    <source>
        <strain evidence="1">SQ_2022a</strain>
    </source>
</reference>
<evidence type="ECO:0000313" key="2">
    <source>
        <dbReference type="Proteomes" id="UP001060215"/>
    </source>
</evidence>
<dbReference type="Proteomes" id="UP001060215">
    <property type="component" value="Chromosome 5"/>
</dbReference>
<name>A0ACC0HBR9_9ERIC</name>